<feature type="domain" description="MobA-like NTP transferase" evidence="2">
    <location>
        <begin position="5"/>
        <end position="127"/>
    </location>
</feature>
<dbReference type="InterPro" id="IPR025877">
    <property type="entry name" value="MobA-like_NTP_Trfase"/>
</dbReference>
<gene>
    <name evidence="3" type="ORF">EF810_03370</name>
</gene>
<dbReference type="EMBL" id="RXII01000053">
    <property type="protein sequence ID" value="RZN62147.1"/>
    <property type="molecule type" value="Genomic_DNA"/>
</dbReference>
<name>A0A520KLV3_9CREN</name>
<organism evidence="3 4">
    <name type="scientific">Candidatus Methanodesulfokora washburnensis</name>
    <dbReference type="NCBI Taxonomy" id="2478471"/>
    <lineage>
        <taxon>Archaea</taxon>
        <taxon>Thermoproteota</taxon>
        <taxon>Candidatus Korarchaeia</taxon>
        <taxon>Candidatus Korarchaeia incertae sedis</taxon>
        <taxon>Candidatus Methanodesulfokora</taxon>
    </lineage>
</organism>
<evidence type="ECO:0000313" key="4">
    <source>
        <dbReference type="Proteomes" id="UP000316217"/>
    </source>
</evidence>
<dbReference type="SUPFAM" id="SSF53448">
    <property type="entry name" value="Nucleotide-diphospho-sugar transferases"/>
    <property type="match status" value="1"/>
</dbReference>
<proteinExistence type="predicted"/>
<feature type="non-terminal residue" evidence="3">
    <location>
        <position position="164"/>
    </location>
</feature>
<dbReference type="InterPro" id="IPR029044">
    <property type="entry name" value="Nucleotide-diphossugar_trans"/>
</dbReference>
<dbReference type="PANTHER" id="PTHR19136">
    <property type="entry name" value="MOLYBDENUM COFACTOR GUANYLYLTRANSFERASE"/>
    <property type="match status" value="1"/>
</dbReference>
<evidence type="ECO:0000256" key="1">
    <source>
        <dbReference type="ARBA" id="ARBA00022679"/>
    </source>
</evidence>
<dbReference type="Proteomes" id="UP000316217">
    <property type="component" value="Unassembled WGS sequence"/>
</dbReference>
<dbReference type="AlphaFoldDB" id="A0A520KLV3"/>
<evidence type="ECO:0000313" key="3">
    <source>
        <dbReference type="EMBL" id="RZN62147.1"/>
    </source>
</evidence>
<dbReference type="Gene3D" id="3.90.550.10">
    <property type="entry name" value="Spore Coat Polysaccharide Biosynthesis Protein SpsA, Chain A"/>
    <property type="match status" value="1"/>
</dbReference>
<evidence type="ECO:0000259" key="2">
    <source>
        <dbReference type="Pfam" id="PF12804"/>
    </source>
</evidence>
<protein>
    <recommendedName>
        <fullName evidence="2">MobA-like NTP transferase domain-containing protein</fullName>
    </recommendedName>
</protein>
<comment type="caution">
    <text evidence="3">The sequence shown here is derived from an EMBL/GenBank/DDBJ whole genome shotgun (WGS) entry which is preliminary data.</text>
</comment>
<keyword evidence="1" id="KW-0808">Transferase</keyword>
<dbReference type="PANTHER" id="PTHR19136:SF86">
    <property type="entry name" value="ADENOSYLCOBINAMIDE-PHOSPHATE GUANYLYLTRANSFERASE"/>
    <property type="match status" value="1"/>
</dbReference>
<reference evidence="3 4" key="1">
    <citation type="journal article" date="2019" name="Nat. Microbiol.">
        <title>Wide diversity of methane and short-chain alkane metabolisms in uncultured archaea.</title>
        <authorList>
            <person name="Borrel G."/>
            <person name="Adam P.S."/>
            <person name="McKay L.J."/>
            <person name="Chen L.X."/>
            <person name="Sierra-Garcia I.N."/>
            <person name="Sieber C.M."/>
            <person name="Letourneur Q."/>
            <person name="Ghozlane A."/>
            <person name="Andersen G.L."/>
            <person name="Li W.J."/>
            <person name="Hallam S.J."/>
            <person name="Muyzer G."/>
            <person name="de Oliveira V.M."/>
            <person name="Inskeep W.P."/>
            <person name="Banfield J.F."/>
            <person name="Gribaldo S."/>
        </authorList>
    </citation>
    <scope>NUCLEOTIDE SEQUENCE [LARGE SCALE GENOMIC DNA]</scope>
    <source>
        <strain evidence="3">NM4</strain>
    </source>
</reference>
<dbReference type="Pfam" id="PF12804">
    <property type="entry name" value="NTP_transf_3"/>
    <property type="match status" value="1"/>
</dbReference>
<accession>A0A520KLV3</accession>
<dbReference type="GO" id="GO:0016779">
    <property type="term" value="F:nucleotidyltransferase activity"/>
    <property type="evidence" value="ECO:0007669"/>
    <property type="project" value="TreeGrafter"/>
</dbReference>
<sequence>MNVTALVMAGGRGSRLNLSEEKPLLKLSGRPLIEYVLDALNNAHIDDIVVAVSDYTRKTAEYIKKKGLRVIHTPGSGFCLDAKYAIEKLSLETTLTVSADLPFITGKFIDEVLAYYEQSGKPALTVVAPLEVYRKYNSSEGYPITLRGQVVVPIGVNVVNGARI</sequence>